<name>A0A316HWV7_9PSEU</name>
<evidence type="ECO:0000313" key="7">
    <source>
        <dbReference type="EMBL" id="PWK84450.1"/>
    </source>
</evidence>
<dbReference type="AlphaFoldDB" id="A0A316HWV7"/>
<comment type="caution">
    <text evidence="7">The sequence shown here is derived from an EMBL/GenBank/DDBJ whole genome shotgun (WGS) entry which is preliminary data.</text>
</comment>
<accession>A0A316HWV7</accession>
<keyword evidence="3 7" id="KW-0132">Cell division</keyword>
<keyword evidence="6" id="KW-0131">Cell cycle</keyword>
<evidence type="ECO:0000256" key="2">
    <source>
        <dbReference type="ARBA" id="ARBA00009323"/>
    </source>
</evidence>
<dbReference type="Proteomes" id="UP000246005">
    <property type="component" value="Unassembled WGS sequence"/>
</dbReference>
<dbReference type="GO" id="GO:0030428">
    <property type="term" value="C:cell septum"/>
    <property type="evidence" value="ECO:0007669"/>
    <property type="project" value="UniProtKB-SubCell"/>
</dbReference>
<dbReference type="Pfam" id="PF04686">
    <property type="entry name" value="SsgA"/>
    <property type="match status" value="1"/>
</dbReference>
<comment type="similarity">
    <text evidence="2">Belongs to the SsgA family.</text>
</comment>
<evidence type="ECO:0000256" key="4">
    <source>
        <dbReference type="ARBA" id="ARBA00022969"/>
    </source>
</evidence>
<gene>
    <name evidence="7" type="ORF">C8D88_10865</name>
</gene>
<evidence type="ECO:0000256" key="1">
    <source>
        <dbReference type="ARBA" id="ARBA00004431"/>
    </source>
</evidence>
<comment type="subcellular location">
    <subcellularLocation>
        <location evidence="1">Cell septum</location>
    </subcellularLocation>
</comment>
<organism evidence="7 8">
    <name type="scientific">Lentzea atacamensis</name>
    <dbReference type="NCBI Taxonomy" id="531938"/>
    <lineage>
        <taxon>Bacteria</taxon>
        <taxon>Bacillati</taxon>
        <taxon>Actinomycetota</taxon>
        <taxon>Actinomycetes</taxon>
        <taxon>Pseudonocardiales</taxon>
        <taxon>Pseudonocardiaceae</taxon>
        <taxon>Lentzea</taxon>
    </lineage>
</organism>
<keyword evidence="5" id="KW-0717">Septation</keyword>
<dbReference type="RefSeq" id="WP_109638774.1">
    <property type="nucleotide sequence ID" value="NZ_QGHB01000008.1"/>
</dbReference>
<sequence length="139" mass="15041">MHGNEDKEITRHLSFSATSRPGASVGAVLRYSTASPYEVTATFTSPADGSVVTWSFARELLFDGLFVATGCGDVSVRPAPQDADVIHLELRSDHGHAVLSTPVSDVAEFLAETHRVVAPGDESLWFNFDQELHRLVETG</sequence>
<dbReference type="InterPro" id="IPR006776">
    <property type="entry name" value="SsgB"/>
</dbReference>
<dbReference type="GO" id="GO:0000917">
    <property type="term" value="P:division septum assembly"/>
    <property type="evidence" value="ECO:0007669"/>
    <property type="project" value="UniProtKB-KW"/>
</dbReference>
<evidence type="ECO:0000256" key="6">
    <source>
        <dbReference type="ARBA" id="ARBA00023306"/>
    </source>
</evidence>
<evidence type="ECO:0000256" key="5">
    <source>
        <dbReference type="ARBA" id="ARBA00023210"/>
    </source>
</evidence>
<protein>
    <submittedName>
        <fullName evidence="7">Sporulation and cell division protein SsgA</fullName>
    </submittedName>
</protein>
<keyword evidence="4" id="KW-0749">Sporulation</keyword>
<dbReference type="Gene3D" id="2.30.31.20">
    <property type="entry name" value="Sporulation-specific cell division protein SsgB"/>
    <property type="match status" value="1"/>
</dbReference>
<dbReference type="GO" id="GO:0030435">
    <property type="term" value="P:sporulation resulting in formation of a cellular spore"/>
    <property type="evidence" value="ECO:0007669"/>
    <property type="project" value="UniProtKB-KW"/>
</dbReference>
<reference evidence="7 8" key="1">
    <citation type="submission" date="2018-05" db="EMBL/GenBank/DDBJ databases">
        <title>Genomic Encyclopedia of Type Strains, Phase IV (KMG-IV): sequencing the most valuable type-strain genomes for metagenomic binning, comparative biology and taxonomic classification.</title>
        <authorList>
            <person name="Goeker M."/>
        </authorList>
    </citation>
    <scope>NUCLEOTIDE SEQUENCE [LARGE SCALE GENOMIC DNA]</scope>
    <source>
        <strain evidence="7 8">DSM 45480</strain>
    </source>
</reference>
<dbReference type="EMBL" id="QGHB01000008">
    <property type="protein sequence ID" value="PWK84450.1"/>
    <property type="molecule type" value="Genomic_DNA"/>
</dbReference>
<dbReference type="InterPro" id="IPR038658">
    <property type="entry name" value="SsgB_sf"/>
</dbReference>
<proteinExistence type="inferred from homology"/>
<evidence type="ECO:0000313" key="8">
    <source>
        <dbReference type="Proteomes" id="UP000246005"/>
    </source>
</evidence>
<evidence type="ECO:0000256" key="3">
    <source>
        <dbReference type="ARBA" id="ARBA00022618"/>
    </source>
</evidence>